<sequence>MDQPFEEKCLGKRTITIEPSVFPIKSKEQQETIILQHKNNAAYFLESATSLLDTTTPLVAILIAYFSMEHKANQLLALYGYKVESHVCTQIGLSKIIQRKDLAKMLSDIFTLRQNIGYRMTLTQSPESKREAEHIIKEILIPFTKEIDKLAQETK</sequence>
<evidence type="ECO:0008006" key="3">
    <source>
        <dbReference type="Google" id="ProtNLM"/>
    </source>
</evidence>
<organism evidence="1 2">
    <name type="scientific">Candidatus Buchananbacteria bacterium RIFCSPLOWO2_01_FULL_40_23b</name>
    <dbReference type="NCBI Taxonomy" id="1797544"/>
    <lineage>
        <taxon>Bacteria</taxon>
        <taxon>Candidatus Buchananiibacteriota</taxon>
    </lineage>
</organism>
<dbReference type="Proteomes" id="UP000178122">
    <property type="component" value="Unassembled WGS sequence"/>
</dbReference>
<dbReference type="Gene3D" id="1.20.120.330">
    <property type="entry name" value="Nucleotidyltransferases domain 2"/>
    <property type="match status" value="1"/>
</dbReference>
<proteinExistence type="predicted"/>
<dbReference type="EMBL" id="MHIN01000008">
    <property type="protein sequence ID" value="OGY55683.1"/>
    <property type="molecule type" value="Genomic_DNA"/>
</dbReference>
<protein>
    <recommendedName>
        <fullName evidence="3">HEPN domain-containing protein</fullName>
    </recommendedName>
</protein>
<accession>A0A1G1YTK5</accession>
<evidence type="ECO:0000313" key="2">
    <source>
        <dbReference type="Proteomes" id="UP000178122"/>
    </source>
</evidence>
<reference evidence="1 2" key="1">
    <citation type="journal article" date="2016" name="Nat. Commun.">
        <title>Thousands of microbial genomes shed light on interconnected biogeochemical processes in an aquifer system.</title>
        <authorList>
            <person name="Anantharaman K."/>
            <person name="Brown C.T."/>
            <person name="Hug L.A."/>
            <person name="Sharon I."/>
            <person name="Castelle C.J."/>
            <person name="Probst A.J."/>
            <person name="Thomas B.C."/>
            <person name="Singh A."/>
            <person name="Wilkins M.J."/>
            <person name="Karaoz U."/>
            <person name="Brodie E.L."/>
            <person name="Williams K.H."/>
            <person name="Hubbard S.S."/>
            <person name="Banfield J.F."/>
        </authorList>
    </citation>
    <scope>NUCLEOTIDE SEQUENCE [LARGE SCALE GENOMIC DNA]</scope>
</reference>
<comment type="caution">
    <text evidence="1">The sequence shown here is derived from an EMBL/GenBank/DDBJ whole genome shotgun (WGS) entry which is preliminary data.</text>
</comment>
<evidence type="ECO:0000313" key="1">
    <source>
        <dbReference type="EMBL" id="OGY55683.1"/>
    </source>
</evidence>
<name>A0A1G1YTK5_9BACT</name>
<gene>
    <name evidence="1" type="ORF">A2912_06245</name>
</gene>
<dbReference type="AlphaFoldDB" id="A0A1G1YTK5"/>